<name>A0A1Y2D3T6_9FUNG</name>
<feature type="region of interest" description="Disordered" evidence="1">
    <location>
        <begin position="21"/>
        <end position="48"/>
    </location>
</feature>
<feature type="region of interest" description="Disordered" evidence="1">
    <location>
        <begin position="306"/>
        <end position="348"/>
    </location>
</feature>
<evidence type="ECO:0000313" key="3">
    <source>
        <dbReference type="Proteomes" id="UP000193642"/>
    </source>
</evidence>
<keyword evidence="3" id="KW-1185">Reference proteome</keyword>
<proteinExistence type="predicted"/>
<feature type="compositionally biased region" description="Acidic residues" evidence="1">
    <location>
        <begin position="331"/>
        <end position="341"/>
    </location>
</feature>
<dbReference type="InterPro" id="IPR018608">
    <property type="entry name" value="Gti1/Pac2"/>
</dbReference>
<dbReference type="Proteomes" id="UP000193642">
    <property type="component" value="Unassembled WGS sequence"/>
</dbReference>
<gene>
    <name evidence="2" type="ORF">BCR33DRAFT_10715</name>
</gene>
<comment type="caution">
    <text evidence="2">The sequence shown here is derived from an EMBL/GenBank/DDBJ whole genome shotgun (WGS) entry which is preliminary data.</text>
</comment>
<evidence type="ECO:0000256" key="1">
    <source>
        <dbReference type="SAM" id="MobiDB-lite"/>
    </source>
</evidence>
<sequence length="348" mass="38454">MDPLSQLSLLATQLLKEEPPITVSSASHAPPQPHPPHIPPPPHQRHTTIRTIHNPCKDHLILVTCKSVCKGISFEHAQRPTFIGYLKTPLDAALLVEAVVSGTLPLVRITETTSHLLLQSGTICVMKKEHGDMVLNGCNKGSRWSFGIEQGLFTIFREVEPLAKVQERCGIGNKEDEGKPRLVTDGLCKKSISITGSDGIEYLVIGYYYAKHVVHFYTRPPFPVPGAPPPKAPLNSLIIPSETTQFNHLLPRIHPSLNPPRPTDIPLFQAYCPIFRGIENAECTCPPSLKPLRFRHQQAADASVKKMIGNTPDSSPERKRRGSFKLCWGEEGGDDDDEDLDNKESVMG</sequence>
<feature type="compositionally biased region" description="Pro residues" evidence="1">
    <location>
        <begin position="30"/>
        <end position="42"/>
    </location>
</feature>
<dbReference type="Pfam" id="PF09729">
    <property type="entry name" value="Gti1_Pac2"/>
    <property type="match status" value="1"/>
</dbReference>
<organism evidence="2 3">
    <name type="scientific">Rhizoclosmatium globosum</name>
    <dbReference type="NCBI Taxonomy" id="329046"/>
    <lineage>
        <taxon>Eukaryota</taxon>
        <taxon>Fungi</taxon>
        <taxon>Fungi incertae sedis</taxon>
        <taxon>Chytridiomycota</taxon>
        <taxon>Chytridiomycota incertae sedis</taxon>
        <taxon>Chytridiomycetes</taxon>
        <taxon>Chytridiales</taxon>
        <taxon>Chytriomycetaceae</taxon>
        <taxon>Rhizoclosmatium</taxon>
    </lineage>
</organism>
<dbReference type="EMBL" id="MCGO01000001">
    <property type="protein sequence ID" value="ORY53877.1"/>
    <property type="molecule type" value="Genomic_DNA"/>
</dbReference>
<dbReference type="AlphaFoldDB" id="A0A1Y2D3T6"/>
<evidence type="ECO:0000313" key="2">
    <source>
        <dbReference type="EMBL" id="ORY53877.1"/>
    </source>
</evidence>
<accession>A0A1Y2D3T6</accession>
<reference evidence="2 3" key="1">
    <citation type="submission" date="2016-07" db="EMBL/GenBank/DDBJ databases">
        <title>Pervasive Adenine N6-methylation of Active Genes in Fungi.</title>
        <authorList>
            <consortium name="DOE Joint Genome Institute"/>
            <person name="Mondo S.J."/>
            <person name="Dannebaum R.O."/>
            <person name="Kuo R.C."/>
            <person name="Labutti K."/>
            <person name="Haridas S."/>
            <person name="Kuo A."/>
            <person name="Salamov A."/>
            <person name="Ahrendt S.R."/>
            <person name="Lipzen A."/>
            <person name="Sullivan W."/>
            <person name="Andreopoulos W.B."/>
            <person name="Clum A."/>
            <person name="Lindquist E."/>
            <person name="Daum C."/>
            <person name="Ramamoorthy G.K."/>
            <person name="Gryganskyi A."/>
            <person name="Culley D."/>
            <person name="Magnuson J.K."/>
            <person name="James T.Y."/>
            <person name="O'Malley M.A."/>
            <person name="Stajich J.E."/>
            <person name="Spatafora J.W."/>
            <person name="Visel A."/>
            <person name="Grigoriev I.V."/>
        </authorList>
    </citation>
    <scope>NUCLEOTIDE SEQUENCE [LARGE SCALE GENOMIC DNA]</scope>
    <source>
        <strain evidence="2 3">JEL800</strain>
    </source>
</reference>
<dbReference type="OrthoDB" id="10597449at2759"/>
<protein>
    <submittedName>
        <fullName evidence="2">Uncharacterized protein</fullName>
    </submittedName>
</protein>